<dbReference type="OMA" id="VISYGQY"/>
<sequence length="157" mass="17707">MSGKEPSAPMPQFIAAFNFQGHLTGVMMDLAHGVGPVIAHDSYLHDSNKNKIWSIFSVPNKETFLIRSEANQQWLVADGHGQRVRTDNPSWFDESAQWVIRGVDIHRLTDSTTISIMSVKYPDCALDVEGGNDLGSHILTYKYHGGHNQTFRLLKRW</sequence>
<evidence type="ECO:0000313" key="2">
    <source>
        <dbReference type="Proteomes" id="UP000091967"/>
    </source>
</evidence>
<dbReference type="Proteomes" id="UP000091967">
    <property type="component" value="Unassembled WGS sequence"/>
</dbReference>
<dbReference type="InterPro" id="IPR035992">
    <property type="entry name" value="Ricin_B-like_lectins"/>
</dbReference>
<dbReference type="EMBL" id="LYXU01000001">
    <property type="protein sequence ID" value="OBS29598.1"/>
    <property type="molecule type" value="Genomic_DNA"/>
</dbReference>
<accession>A0A1B8BA77</accession>
<dbReference type="AlphaFoldDB" id="A0A1B8BA77"/>
<dbReference type="SUPFAM" id="SSF50370">
    <property type="entry name" value="Ricin B-like lectins"/>
    <property type="match status" value="1"/>
</dbReference>
<gene>
    <name evidence="1" type="ORF">FPOA_03535</name>
</gene>
<comment type="caution">
    <text evidence="1">The sequence shown here is derived from an EMBL/GenBank/DDBJ whole genome shotgun (WGS) entry which is preliminary data.</text>
</comment>
<organism evidence="1 2">
    <name type="scientific">Fusarium poae</name>
    <dbReference type="NCBI Taxonomy" id="36050"/>
    <lineage>
        <taxon>Eukaryota</taxon>
        <taxon>Fungi</taxon>
        <taxon>Dikarya</taxon>
        <taxon>Ascomycota</taxon>
        <taxon>Pezizomycotina</taxon>
        <taxon>Sordariomycetes</taxon>
        <taxon>Hypocreomycetidae</taxon>
        <taxon>Hypocreales</taxon>
        <taxon>Nectriaceae</taxon>
        <taxon>Fusarium</taxon>
    </lineage>
</organism>
<proteinExistence type="predicted"/>
<protein>
    <recommendedName>
        <fullName evidence="3">Ricin B lectin domain-containing protein</fullName>
    </recommendedName>
</protein>
<evidence type="ECO:0008006" key="3">
    <source>
        <dbReference type="Google" id="ProtNLM"/>
    </source>
</evidence>
<dbReference type="Gene3D" id="2.80.10.50">
    <property type="match status" value="1"/>
</dbReference>
<reference evidence="1 2" key="1">
    <citation type="submission" date="2016-06" db="EMBL/GenBank/DDBJ databases">
        <title>Living apart together: crosstalk between the core and supernumerary genomes in a fungal plant pathogen.</title>
        <authorList>
            <person name="Vanheule A."/>
            <person name="Audenaert K."/>
            <person name="Warris S."/>
            <person name="Van De Geest H."/>
            <person name="Schijlen E."/>
            <person name="Hofte M."/>
            <person name="De Saeger S."/>
            <person name="Haesaert G."/>
            <person name="Waalwijk C."/>
            <person name="Van Der Lee T."/>
        </authorList>
    </citation>
    <scope>NUCLEOTIDE SEQUENCE [LARGE SCALE GENOMIC DNA]</scope>
    <source>
        <strain evidence="1 2">2516</strain>
    </source>
</reference>
<evidence type="ECO:0000313" key="1">
    <source>
        <dbReference type="EMBL" id="OBS29598.1"/>
    </source>
</evidence>
<name>A0A1B8BA77_FUSPO</name>
<keyword evidence="2" id="KW-1185">Reference proteome</keyword>
<dbReference type="OrthoDB" id="2131701at2759"/>